<proteinExistence type="predicted"/>
<sequence length="184" mass="21051">MTPTQPQITDHKHQALRTVITRSYNTAASCRRNIIENSIPLLRKLNAGRIRHLWAMETLEVGRKSMLDRILNTRDCADNLLKLDTRRYSEESRNLQAEANRLMQGPLQSVSRALGGEALEFQKWEEATLKLLENLENEAEELRGYLVELASQAQGLGVKITWWGNPEDNEAKVEDLEEGEILEL</sequence>
<name>A0A3N4JZU7_9PEZI</name>
<evidence type="ECO:0000256" key="1">
    <source>
        <dbReference type="SAM" id="Coils"/>
    </source>
</evidence>
<dbReference type="EMBL" id="ML120361">
    <property type="protein sequence ID" value="RPB03900.1"/>
    <property type="molecule type" value="Genomic_DNA"/>
</dbReference>
<dbReference type="AlphaFoldDB" id="A0A3N4JZU7"/>
<dbReference type="OrthoDB" id="5396890at2759"/>
<reference evidence="2 3" key="1">
    <citation type="journal article" date="2018" name="Nat. Ecol. Evol.">
        <title>Pezizomycetes genomes reveal the molecular basis of ectomycorrhizal truffle lifestyle.</title>
        <authorList>
            <person name="Murat C."/>
            <person name="Payen T."/>
            <person name="Noel B."/>
            <person name="Kuo A."/>
            <person name="Morin E."/>
            <person name="Chen J."/>
            <person name="Kohler A."/>
            <person name="Krizsan K."/>
            <person name="Balestrini R."/>
            <person name="Da Silva C."/>
            <person name="Montanini B."/>
            <person name="Hainaut M."/>
            <person name="Levati E."/>
            <person name="Barry K.W."/>
            <person name="Belfiori B."/>
            <person name="Cichocki N."/>
            <person name="Clum A."/>
            <person name="Dockter R.B."/>
            <person name="Fauchery L."/>
            <person name="Guy J."/>
            <person name="Iotti M."/>
            <person name="Le Tacon F."/>
            <person name="Lindquist E.A."/>
            <person name="Lipzen A."/>
            <person name="Malagnac F."/>
            <person name="Mello A."/>
            <person name="Molinier V."/>
            <person name="Miyauchi S."/>
            <person name="Poulain J."/>
            <person name="Riccioni C."/>
            <person name="Rubini A."/>
            <person name="Sitrit Y."/>
            <person name="Splivallo R."/>
            <person name="Traeger S."/>
            <person name="Wang M."/>
            <person name="Zifcakova L."/>
            <person name="Wipf D."/>
            <person name="Zambonelli A."/>
            <person name="Paolocci F."/>
            <person name="Nowrousian M."/>
            <person name="Ottonello S."/>
            <person name="Baldrian P."/>
            <person name="Spatafora J.W."/>
            <person name="Henrissat B."/>
            <person name="Nagy L.G."/>
            <person name="Aury J.M."/>
            <person name="Wincker P."/>
            <person name="Grigoriev I.V."/>
            <person name="Bonfante P."/>
            <person name="Martin F.M."/>
        </authorList>
    </citation>
    <scope>NUCLEOTIDE SEQUENCE [LARGE SCALE GENOMIC DNA]</scope>
    <source>
        <strain evidence="2 3">120613-1</strain>
    </source>
</reference>
<feature type="coiled-coil region" evidence="1">
    <location>
        <begin position="125"/>
        <end position="152"/>
    </location>
</feature>
<gene>
    <name evidence="2" type="ORF">L873DRAFT_1800438</name>
</gene>
<organism evidence="2 3">
    <name type="scientific">Choiromyces venosus 120613-1</name>
    <dbReference type="NCBI Taxonomy" id="1336337"/>
    <lineage>
        <taxon>Eukaryota</taxon>
        <taxon>Fungi</taxon>
        <taxon>Dikarya</taxon>
        <taxon>Ascomycota</taxon>
        <taxon>Pezizomycotina</taxon>
        <taxon>Pezizomycetes</taxon>
        <taxon>Pezizales</taxon>
        <taxon>Tuberaceae</taxon>
        <taxon>Choiromyces</taxon>
    </lineage>
</organism>
<dbReference type="Proteomes" id="UP000276215">
    <property type="component" value="Unassembled WGS sequence"/>
</dbReference>
<evidence type="ECO:0000313" key="3">
    <source>
        <dbReference type="Proteomes" id="UP000276215"/>
    </source>
</evidence>
<protein>
    <submittedName>
        <fullName evidence="2">Uncharacterized protein</fullName>
    </submittedName>
</protein>
<evidence type="ECO:0000313" key="2">
    <source>
        <dbReference type="EMBL" id="RPB03900.1"/>
    </source>
</evidence>
<keyword evidence="1" id="KW-0175">Coiled coil</keyword>
<accession>A0A3N4JZU7</accession>
<keyword evidence="3" id="KW-1185">Reference proteome</keyword>